<gene>
    <name evidence="2" type="ORF">BLNAU_4057</name>
</gene>
<evidence type="ECO:0000313" key="2">
    <source>
        <dbReference type="EMBL" id="KAK2960970.1"/>
    </source>
</evidence>
<dbReference type="Proteomes" id="UP001281761">
    <property type="component" value="Unassembled WGS sequence"/>
</dbReference>
<accession>A0ABQ9YB28</accession>
<organism evidence="2 3">
    <name type="scientific">Blattamonas nauphoetae</name>
    <dbReference type="NCBI Taxonomy" id="2049346"/>
    <lineage>
        <taxon>Eukaryota</taxon>
        <taxon>Metamonada</taxon>
        <taxon>Preaxostyla</taxon>
        <taxon>Oxymonadida</taxon>
        <taxon>Blattamonas</taxon>
    </lineage>
</organism>
<proteinExistence type="predicted"/>
<evidence type="ECO:0000256" key="1">
    <source>
        <dbReference type="SAM" id="MobiDB-lite"/>
    </source>
</evidence>
<dbReference type="InterPro" id="IPR016024">
    <property type="entry name" value="ARM-type_fold"/>
</dbReference>
<keyword evidence="3" id="KW-1185">Reference proteome</keyword>
<name>A0ABQ9YB28_9EUKA</name>
<dbReference type="SUPFAM" id="SSF48371">
    <property type="entry name" value="ARM repeat"/>
    <property type="match status" value="1"/>
</dbReference>
<reference evidence="2 3" key="1">
    <citation type="journal article" date="2022" name="bioRxiv">
        <title>Genomics of Preaxostyla Flagellates Illuminates Evolutionary Transitions and the Path Towards Mitochondrial Loss.</title>
        <authorList>
            <person name="Novak L.V.F."/>
            <person name="Treitli S.C."/>
            <person name="Pyrih J."/>
            <person name="Halakuc P."/>
            <person name="Pipaliya S.V."/>
            <person name="Vacek V."/>
            <person name="Brzon O."/>
            <person name="Soukal P."/>
            <person name="Eme L."/>
            <person name="Dacks J.B."/>
            <person name="Karnkowska A."/>
            <person name="Elias M."/>
            <person name="Hampl V."/>
        </authorList>
    </citation>
    <scope>NUCLEOTIDE SEQUENCE [LARGE SCALE GENOMIC DNA]</scope>
    <source>
        <strain evidence="2">NAU3</strain>
        <tissue evidence="2">Gut</tissue>
    </source>
</reference>
<feature type="compositionally biased region" description="Basic and acidic residues" evidence="1">
    <location>
        <begin position="445"/>
        <end position="458"/>
    </location>
</feature>
<comment type="caution">
    <text evidence="2">The sequence shown here is derived from an EMBL/GenBank/DDBJ whole genome shotgun (WGS) entry which is preliminary data.</text>
</comment>
<feature type="region of interest" description="Disordered" evidence="1">
    <location>
        <begin position="445"/>
        <end position="475"/>
    </location>
</feature>
<dbReference type="EMBL" id="JARBJD010000019">
    <property type="protein sequence ID" value="KAK2960970.1"/>
    <property type="molecule type" value="Genomic_DNA"/>
</dbReference>
<sequence length="855" mass="96482">MTFLFPGQFSGRVQKTPNSLYRFVSNFANSRNAERANLADEIIDILQSKPALTNAIFKRIYMFEMDIVWSMLITLVKRFSFDSNSTTRYSIERTVKETLKQISSLYAPTTLENSSDHERNYKIRRTIIRLLDFVLIEMGRLPSVQIDKYPLNMLEPVLPYMLLFVTSSDTTIQNKAARILHEITSISMIEYAPTLLSVDCAALQADISLRGRSSSQKPRESFSAALNLIGCLSSLFVDADVSSPCVETVKLLLRITSSLLTSKKVVQNVANSLPLTLLVTSLTAAPPSHHLPILNIYLEFCDNCHPIIEVQKPFLTRLFALFPPDSRSDDPLIVALSKLLTKLTSPSSLWETLVDFFITSNHPSRLALSLLAILNNDRMDEARFDIQRKKVPRLALLLLQDLDELSLSFLISLLGQNSDSANGGGLGDDDAQQIVERLLEIEQRRPLHSDTQETEKTTTEGMTQPQHVEEKGEPDVSARIGTNVSVLVDVWRVMRMAVSSLAGSPSGLERLHVLYPLIFLRLKERGNSLLREGRQVESKKDELLLALVRVCSELTPLLRTVDCFPLVHLVSSFLHLIRLPANRRTKRHGHSVPSTLPDCYVRVKEFFLRVDEVTQGLDGYDITHHTIFPRSSTEHSSAGVNSVISRPLALLQFFVDFEVKCIGVRETALLQQNNTTTPDQTRRQLLLHLLSTMRRTKDFNLSAVCEVLLSFPRLPPGTSQLIVSLKNTLRDPDEYYNSPPFDASLPVCAEEACRLFSVLLVRAVPNEADSEERWRVVLREEGSEDMLNVILKQSLSKLGMKIGMNCTITYSLFSPSEIVTIISPPDTPSTLYSLESPPDDDWYDDYWSQEWDGYY</sequence>
<evidence type="ECO:0000313" key="3">
    <source>
        <dbReference type="Proteomes" id="UP001281761"/>
    </source>
</evidence>
<protein>
    <submittedName>
        <fullName evidence="2">Uncharacterized protein</fullName>
    </submittedName>
</protein>